<organism evidence="2 3">
    <name type="scientific">Helicobacter jaachi</name>
    <dbReference type="NCBI Taxonomy" id="1677920"/>
    <lineage>
        <taxon>Bacteria</taxon>
        <taxon>Pseudomonadati</taxon>
        <taxon>Campylobacterota</taxon>
        <taxon>Epsilonproteobacteria</taxon>
        <taxon>Campylobacterales</taxon>
        <taxon>Helicobacteraceae</taxon>
        <taxon>Helicobacter</taxon>
    </lineage>
</organism>
<feature type="compositionally biased region" description="Polar residues" evidence="1">
    <location>
        <begin position="112"/>
        <end position="123"/>
    </location>
</feature>
<feature type="region of interest" description="Disordered" evidence="1">
    <location>
        <begin position="283"/>
        <end position="320"/>
    </location>
</feature>
<dbReference type="Proteomes" id="UP000029733">
    <property type="component" value="Unassembled WGS sequence"/>
</dbReference>
<feature type="compositionally biased region" description="Polar residues" evidence="1">
    <location>
        <begin position="221"/>
        <end position="243"/>
    </location>
</feature>
<feature type="compositionally biased region" description="Polar residues" evidence="1">
    <location>
        <begin position="1"/>
        <end position="10"/>
    </location>
</feature>
<keyword evidence="3" id="KW-1185">Reference proteome</keyword>
<name>A0A4U8T986_9HELI</name>
<dbReference type="OrthoDB" id="5329219at2"/>
<evidence type="ECO:0000256" key="1">
    <source>
        <dbReference type="SAM" id="MobiDB-lite"/>
    </source>
</evidence>
<feature type="compositionally biased region" description="Basic and acidic residues" evidence="1">
    <location>
        <begin position="147"/>
        <end position="162"/>
    </location>
</feature>
<sequence length="320" mass="34639">MLDSMQNTILNKPDSIIEKRPNSPMSEVSKLESKFENMFAKKAQEAQADKSPKDAKEVKDAKTKPLKSTEKKVEAKAKGVEGAQVNKAKQPNNAQNVAQSVNAQKEGDLLAQSLQSNKTQSNAKAAPSAFDFKDSASEDSKIGLQEKIAKSSKEAKPKEHNPLVEALSAPLSQTNNAQAKAKQELAQKLAPMPAPQASKAIEESADKTLKDVENLAKAKNLNPSKLSVQSTPAQNAPLAQSAQEPEAELAKLVPQKPKGVPSSAKERINYEYENNTDRIAIVQRGTKKPKNITSKINNEYPVKKADNEASSALPLKDIAR</sequence>
<evidence type="ECO:0000313" key="2">
    <source>
        <dbReference type="EMBL" id="TLD96164.1"/>
    </source>
</evidence>
<comment type="caution">
    <text evidence="2">The sequence shown here is derived from an EMBL/GenBank/DDBJ whole genome shotgun (WGS) entry which is preliminary data.</text>
</comment>
<feature type="compositionally biased region" description="Low complexity" evidence="1">
    <location>
        <begin position="177"/>
        <end position="190"/>
    </location>
</feature>
<proteinExistence type="predicted"/>
<feature type="region of interest" description="Disordered" evidence="1">
    <location>
        <begin position="220"/>
        <end position="267"/>
    </location>
</feature>
<feature type="compositionally biased region" description="Low complexity" evidence="1">
    <location>
        <begin position="90"/>
        <end position="104"/>
    </location>
</feature>
<evidence type="ECO:0000313" key="3">
    <source>
        <dbReference type="Proteomes" id="UP000029733"/>
    </source>
</evidence>
<dbReference type="EMBL" id="JRPR02000005">
    <property type="protein sequence ID" value="TLD96164.1"/>
    <property type="molecule type" value="Genomic_DNA"/>
</dbReference>
<protein>
    <submittedName>
        <fullName evidence="2">Uncharacterized protein</fullName>
    </submittedName>
</protein>
<feature type="compositionally biased region" description="Basic and acidic residues" evidence="1">
    <location>
        <begin position="42"/>
        <end position="79"/>
    </location>
</feature>
<reference evidence="2 3" key="1">
    <citation type="journal article" date="2014" name="Genome Announc.">
        <title>Draft genome sequences of eight enterohepatic helicobacter species isolated from both laboratory and wild rodents.</title>
        <authorList>
            <person name="Sheh A."/>
            <person name="Shen Z."/>
            <person name="Fox J.G."/>
        </authorList>
    </citation>
    <scope>NUCLEOTIDE SEQUENCE [LARGE SCALE GENOMIC DNA]</scope>
    <source>
        <strain evidence="2 3">MIT 09-6949</strain>
    </source>
</reference>
<feature type="region of interest" description="Disordered" evidence="1">
    <location>
        <begin position="39"/>
        <end position="205"/>
    </location>
</feature>
<feature type="region of interest" description="Disordered" evidence="1">
    <location>
        <begin position="1"/>
        <end position="27"/>
    </location>
</feature>
<gene>
    <name evidence="2" type="ORF">LS71_006705</name>
</gene>
<accession>A0A4U8T986</accession>
<dbReference type="AlphaFoldDB" id="A0A4U8T986"/>
<dbReference type="RefSeq" id="WP_034355372.1">
    <property type="nucleotide sequence ID" value="NZ_JRPR02000005.1"/>
</dbReference>
<feature type="compositionally biased region" description="Basic and acidic residues" evidence="1">
    <location>
        <begin position="131"/>
        <end position="141"/>
    </location>
</feature>